<evidence type="ECO:0000313" key="4">
    <source>
        <dbReference type="Proteomes" id="UP000494256"/>
    </source>
</evidence>
<dbReference type="AlphaFoldDB" id="A0A8S1B3A3"/>
<feature type="compositionally biased region" description="Pro residues" evidence="2">
    <location>
        <begin position="1"/>
        <end position="10"/>
    </location>
</feature>
<name>A0A8S1B3A3_ARCPL</name>
<keyword evidence="1" id="KW-0175">Coiled coil</keyword>
<protein>
    <submittedName>
        <fullName evidence="3">Uncharacterized protein</fullName>
    </submittedName>
</protein>
<organism evidence="3 4">
    <name type="scientific">Arctia plantaginis</name>
    <name type="common">Wood tiger moth</name>
    <name type="synonym">Phalaena plantaginis</name>
    <dbReference type="NCBI Taxonomy" id="874455"/>
    <lineage>
        <taxon>Eukaryota</taxon>
        <taxon>Metazoa</taxon>
        <taxon>Ecdysozoa</taxon>
        <taxon>Arthropoda</taxon>
        <taxon>Hexapoda</taxon>
        <taxon>Insecta</taxon>
        <taxon>Pterygota</taxon>
        <taxon>Neoptera</taxon>
        <taxon>Endopterygota</taxon>
        <taxon>Lepidoptera</taxon>
        <taxon>Glossata</taxon>
        <taxon>Ditrysia</taxon>
        <taxon>Noctuoidea</taxon>
        <taxon>Erebidae</taxon>
        <taxon>Arctiinae</taxon>
        <taxon>Arctia</taxon>
    </lineage>
</organism>
<evidence type="ECO:0000256" key="2">
    <source>
        <dbReference type="SAM" id="MobiDB-lite"/>
    </source>
</evidence>
<feature type="coiled-coil region" evidence="1">
    <location>
        <begin position="103"/>
        <end position="137"/>
    </location>
</feature>
<gene>
    <name evidence="3" type="ORF">APLA_LOCUS14003</name>
</gene>
<sequence>MPVDRSPPAPVSRQMEALTMQRQRSGSEPSLCDKQVELETLNVNVRSKRKGLGDDRKDELSLFMDEMKQLFRDFKAEQESKFEKMISTMVEIQNQNKEICSSAEYLSKAYDSLLEQIKKLEAARQANLEHIQTLEQKLEIAERYTRSTCIEIRNMPAPKQESKAQLLETIISTAKILNVPLQPYAVRDAFHIQSKNPEQRPIIGDFTSVIMKEKFIYMYKVFKKSSQLTTETLNMAGPRQIKHITRRIEEAACVAELSETDFSTILSCNSAEQAATLLVETIAGCKKCKLFLSINKDDVIRCKGECNSVFHRKCVKNMKQFLQKECCEECSKSALAVLSPKITEQEEDYREHTARPLECPTAMEDLLREVNKKLEIVHKMDKDLEDIKNSVSFYAEKYQEMVEFKQQAEKKMKSMEQQQGIPEQEEVIVIGDMNIDLMNKKQNVISSNYKTTLCGHGLQMTIPTTTITREAIVDGQIQTSCIDHVWARLSDGESGAIRYLISLIDEEGTVSRDQLDSYIQKKIDIRGKEDKARFDQGRAKVKRFQKEDIVLFKANPRSQIGLDLKYPDAYVIWKILPNDRYQVKKITGRGRPKKVAHDQLRIAPKPNECITQDDMSAQDAPNVTSAINEV</sequence>
<accession>A0A8S1B3A3</accession>
<comment type="caution">
    <text evidence="3">The sequence shown here is derived from an EMBL/GenBank/DDBJ whole genome shotgun (WGS) entry which is preliminary data.</text>
</comment>
<dbReference type="OrthoDB" id="7492195at2759"/>
<proteinExistence type="predicted"/>
<feature type="region of interest" description="Disordered" evidence="2">
    <location>
        <begin position="1"/>
        <end position="31"/>
    </location>
</feature>
<dbReference type="EMBL" id="CADEBD010000367">
    <property type="protein sequence ID" value="CAB3252464.1"/>
    <property type="molecule type" value="Genomic_DNA"/>
</dbReference>
<evidence type="ECO:0000313" key="3">
    <source>
        <dbReference type="EMBL" id="CAB3252464.1"/>
    </source>
</evidence>
<evidence type="ECO:0000256" key="1">
    <source>
        <dbReference type="SAM" id="Coils"/>
    </source>
</evidence>
<reference evidence="3 4" key="1">
    <citation type="submission" date="2020-04" db="EMBL/GenBank/DDBJ databases">
        <authorList>
            <person name="Wallbank WR R."/>
            <person name="Pardo Diaz C."/>
            <person name="Kozak K."/>
            <person name="Martin S."/>
            <person name="Jiggins C."/>
            <person name="Moest M."/>
            <person name="Warren A I."/>
            <person name="Byers J.R.P. K."/>
            <person name="Montejo-Kovacevich G."/>
            <person name="Yen C E."/>
        </authorList>
    </citation>
    <scope>NUCLEOTIDE SEQUENCE [LARGE SCALE GENOMIC DNA]</scope>
</reference>
<dbReference type="Proteomes" id="UP000494256">
    <property type="component" value="Unassembled WGS sequence"/>
</dbReference>